<keyword evidence="1" id="KW-0812">Transmembrane</keyword>
<keyword evidence="1" id="KW-0472">Membrane</keyword>
<feature type="transmembrane region" description="Helical" evidence="1">
    <location>
        <begin position="227"/>
        <end position="253"/>
    </location>
</feature>
<evidence type="ECO:0000313" key="3">
    <source>
        <dbReference type="Proteomes" id="UP000481583"/>
    </source>
</evidence>
<dbReference type="AlphaFoldDB" id="A0A6G4U0K6"/>
<protein>
    <submittedName>
        <fullName evidence="2">Phosphate-binding protein</fullName>
    </submittedName>
</protein>
<evidence type="ECO:0000313" key="2">
    <source>
        <dbReference type="EMBL" id="NGN65613.1"/>
    </source>
</evidence>
<proteinExistence type="predicted"/>
<comment type="caution">
    <text evidence="2">The sequence shown here is derived from an EMBL/GenBank/DDBJ whole genome shotgun (WGS) entry which is preliminary data.</text>
</comment>
<gene>
    <name evidence="2" type="ORF">G5C51_17120</name>
</gene>
<sequence>MGVSWGARRKRLGYQVQMDTAVAGMIGLPHARRLDRLHEYGDLLLHDPSFVLLRIENNGARHIDTSDYTASAADQTGIRIHFPGRRIADVAVTEFSDDVVRVPFELGAGFDFGLNVRDGAIELPKVPLHRSAHYKVFAVLDRLPGDDRQVPSAPSDAVVVSGGVRDGEIQAIRGRRGTPRSPRAERRRAAWLAAAAALAYVAAFFAARPVLTEIRADQLGPGDAPDVITAIGALGTAIGLSTAAIIKAVASLIHAKADMVRARAGLEAAQPAAEPEPAAEQE</sequence>
<feature type="transmembrane region" description="Helical" evidence="1">
    <location>
        <begin position="189"/>
        <end position="207"/>
    </location>
</feature>
<dbReference type="Proteomes" id="UP000481583">
    <property type="component" value="Unassembled WGS sequence"/>
</dbReference>
<dbReference type="EMBL" id="JAAKZV010000067">
    <property type="protein sequence ID" value="NGN65613.1"/>
    <property type="molecule type" value="Genomic_DNA"/>
</dbReference>
<reference evidence="2 3" key="1">
    <citation type="submission" date="2020-02" db="EMBL/GenBank/DDBJ databases">
        <title>Whole-genome analyses of novel actinobacteria.</title>
        <authorList>
            <person name="Sahin N."/>
        </authorList>
    </citation>
    <scope>NUCLEOTIDE SEQUENCE [LARGE SCALE GENOMIC DNA]</scope>
    <source>
        <strain evidence="2 3">A7024</strain>
    </source>
</reference>
<accession>A0A6G4U0K6</accession>
<dbReference type="RefSeq" id="WP_165238198.1">
    <property type="nucleotide sequence ID" value="NZ_JAAKZV010000067.1"/>
</dbReference>
<organism evidence="2 3">
    <name type="scientific">Streptomyces coryli</name>
    <dbReference type="NCBI Taxonomy" id="1128680"/>
    <lineage>
        <taxon>Bacteria</taxon>
        <taxon>Bacillati</taxon>
        <taxon>Actinomycetota</taxon>
        <taxon>Actinomycetes</taxon>
        <taxon>Kitasatosporales</taxon>
        <taxon>Streptomycetaceae</taxon>
        <taxon>Streptomyces</taxon>
    </lineage>
</organism>
<evidence type="ECO:0000256" key="1">
    <source>
        <dbReference type="SAM" id="Phobius"/>
    </source>
</evidence>
<keyword evidence="1" id="KW-1133">Transmembrane helix</keyword>
<name>A0A6G4U0K6_9ACTN</name>
<keyword evidence="3" id="KW-1185">Reference proteome</keyword>